<evidence type="ECO:0000313" key="3">
    <source>
        <dbReference type="Proteomes" id="UP000316095"/>
    </source>
</evidence>
<dbReference type="RefSeq" id="WP_146505568.1">
    <property type="nucleotide sequence ID" value="NZ_SJPG01000001.1"/>
</dbReference>
<dbReference type="Gene3D" id="3.30.750.24">
    <property type="entry name" value="STAS domain"/>
    <property type="match status" value="1"/>
</dbReference>
<sequence>MTNNTKSIELTQQKGITILTPMGDTLSYRDIDVQREGLEINSQLKSTEAQMVIVDMSRSNYFGSLMIGVINSFGQTVKQRNGQMFLCGASDEMQAVLKVMKLESLWPHFPKLADALKVARAWKANPN</sequence>
<reference evidence="2 3" key="1">
    <citation type="submission" date="2019-02" db="EMBL/GenBank/DDBJ databases">
        <title>Deep-cultivation of Planctomycetes and their phenomic and genomic characterization uncovers novel biology.</title>
        <authorList>
            <person name="Wiegand S."/>
            <person name="Jogler M."/>
            <person name="Boedeker C."/>
            <person name="Pinto D."/>
            <person name="Vollmers J."/>
            <person name="Rivas-Marin E."/>
            <person name="Kohn T."/>
            <person name="Peeters S.H."/>
            <person name="Heuer A."/>
            <person name="Rast P."/>
            <person name="Oberbeckmann S."/>
            <person name="Bunk B."/>
            <person name="Jeske O."/>
            <person name="Meyerdierks A."/>
            <person name="Storesund J.E."/>
            <person name="Kallscheuer N."/>
            <person name="Luecker S."/>
            <person name="Lage O.M."/>
            <person name="Pohl T."/>
            <person name="Merkel B.J."/>
            <person name="Hornburger P."/>
            <person name="Mueller R.-W."/>
            <person name="Bruemmer F."/>
            <person name="Labrenz M."/>
            <person name="Spormann A.M."/>
            <person name="Op Den Camp H."/>
            <person name="Overmann J."/>
            <person name="Amann R."/>
            <person name="Jetten M.S.M."/>
            <person name="Mascher T."/>
            <person name="Medema M.H."/>
            <person name="Devos D.P."/>
            <person name="Kaster A.-K."/>
            <person name="Ovreas L."/>
            <person name="Rohde M."/>
            <person name="Galperin M.Y."/>
            <person name="Jogler C."/>
        </authorList>
    </citation>
    <scope>NUCLEOTIDE SEQUENCE [LARGE SCALE GENOMIC DNA]</scope>
    <source>
        <strain evidence="2 3">Pan54</strain>
    </source>
</reference>
<dbReference type="PROSITE" id="PS50801">
    <property type="entry name" value="STAS"/>
    <property type="match status" value="1"/>
</dbReference>
<dbReference type="PANTHER" id="PTHR33495">
    <property type="entry name" value="ANTI-SIGMA FACTOR ANTAGONIST TM_1081-RELATED-RELATED"/>
    <property type="match status" value="1"/>
</dbReference>
<dbReference type="EMBL" id="SJPG01000001">
    <property type="protein sequence ID" value="TWT63782.1"/>
    <property type="molecule type" value="Genomic_DNA"/>
</dbReference>
<protein>
    <submittedName>
        <fullName evidence="2">STAS domain protein</fullName>
    </submittedName>
</protein>
<organism evidence="2 3">
    <name type="scientific">Rubinisphaera italica</name>
    <dbReference type="NCBI Taxonomy" id="2527969"/>
    <lineage>
        <taxon>Bacteria</taxon>
        <taxon>Pseudomonadati</taxon>
        <taxon>Planctomycetota</taxon>
        <taxon>Planctomycetia</taxon>
        <taxon>Planctomycetales</taxon>
        <taxon>Planctomycetaceae</taxon>
        <taxon>Rubinisphaera</taxon>
    </lineage>
</organism>
<dbReference type="AlphaFoldDB" id="A0A5C5XPV2"/>
<keyword evidence="3" id="KW-1185">Reference proteome</keyword>
<dbReference type="InterPro" id="IPR002645">
    <property type="entry name" value="STAS_dom"/>
</dbReference>
<proteinExistence type="predicted"/>
<dbReference type="GO" id="GO:0043856">
    <property type="term" value="F:anti-sigma factor antagonist activity"/>
    <property type="evidence" value="ECO:0007669"/>
    <property type="project" value="TreeGrafter"/>
</dbReference>
<accession>A0A5C5XPV2</accession>
<dbReference type="InterPro" id="IPR036513">
    <property type="entry name" value="STAS_dom_sf"/>
</dbReference>
<evidence type="ECO:0000259" key="1">
    <source>
        <dbReference type="PROSITE" id="PS50801"/>
    </source>
</evidence>
<dbReference type="SUPFAM" id="SSF52091">
    <property type="entry name" value="SpoIIaa-like"/>
    <property type="match status" value="1"/>
</dbReference>
<dbReference type="CDD" id="cd07043">
    <property type="entry name" value="STAS_anti-anti-sigma_factors"/>
    <property type="match status" value="1"/>
</dbReference>
<feature type="domain" description="STAS" evidence="1">
    <location>
        <begin position="6"/>
        <end position="119"/>
    </location>
</feature>
<evidence type="ECO:0000313" key="2">
    <source>
        <dbReference type="EMBL" id="TWT63782.1"/>
    </source>
</evidence>
<gene>
    <name evidence="2" type="ORF">Pan54_45410</name>
</gene>
<dbReference type="Pfam" id="PF01740">
    <property type="entry name" value="STAS"/>
    <property type="match status" value="1"/>
</dbReference>
<name>A0A5C5XPV2_9PLAN</name>
<comment type="caution">
    <text evidence="2">The sequence shown here is derived from an EMBL/GenBank/DDBJ whole genome shotgun (WGS) entry which is preliminary data.</text>
</comment>
<dbReference type="Proteomes" id="UP000316095">
    <property type="component" value="Unassembled WGS sequence"/>
</dbReference>
<dbReference type="OrthoDB" id="283835at2"/>